<evidence type="ECO:0000313" key="3">
    <source>
        <dbReference type="Proteomes" id="UP000276133"/>
    </source>
</evidence>
<keyword evidence="3" id="KW-1185">Reference proteome</keyword>
<dbReference type="Proteomes" id="UP000276133">
    <property type="component" value="Unassembled WGS sequence"/>
</dbReference>
<name>A0A3M7PGZ4_BRAPC</name>
<dbReference type="EMBL" id="REGN01010876">
    <property type="protein sequence ID" value="RMZ98273.1"/>
    <property type="molecule type" value="Genomic_DNA"/>
</dbReference>
<proteinExistence type="predicted"/>
<reference evidence="2 3" key="1">
    <citation type="journal article" date="2018" name="Sci. Rep.">
        <title>Genomic signatures of local adaptation to the degree of environmental predictability in rotifers.</title>
        <authorList>
            <person name="Franch-Gras L."/>
            <person name="Hahn C."/>
            <person name="Garcia-Roger E.M."/>
            <person name="Carmona M.J."/>
            <person name="Serra M."/>
            <person name="Gomez A."/>
        </authorList>
    </citation>
    <scope>NUCLEOTIDE SEQUENCE [LARGE SCALE GENOMIC DNA]</scope>
    <source>
        <strain evidence="2">HYR1</strain>
    </source>
</reference>
<sequence>MDLSDVEPQTPLNSGYHGSNFNETGKRFRSSNSPLNKCLSDPDLTAHLDVTSLIQKVLTLVILLSSKDQTILKLEN</sequence>
<accession>A0A3M7PGZ4</accession>
<protein>
    <submittedName>
        <fullName evidence="2">Uncharacterized protein</fullName>
    </submittedName>
</protein>
<comment type="caution">
    <text evidence="2">The sequence shown here is derived from an EMBL/GenBank/DDBJ whole genome shotgun (WGS) entry which is preliminary data.</text>
</comment>
<evidence type="ECO:0000313" key="2">
    <source>
        <dbReference type="EMBL" id="RMZ98273.1"/>
    </source>
</evidence>
<organism evidence="2 3">
    <name type="scientific">Brachionus plicatilis</name>
    <name type="common">Marine rotifer</name>
    <name type="synonym">Brachionus muelleri</name>
    <dbReference type="NCBI Taxonomy" id="10195"/>
    <lineage>
        <taxon>Eukaryota</taxon>
        <taxon>Metazoa</taxon>
        <taxon>Spiralia</taxon>
        <taxon>Gnathifera</taxon>
        <taxon>Rotifera</taxon>
        <taxon>Eurotatoria</taxon>
        <taxon>Monogononta</taxon>
        <taxon>Pseudotrocha</taxon>
        <taxon>Ploima</taxon>
        <taxon>Brachionidae</taxon>
        <taxon>Brachionus</taxon>
    </lineage>
</organism>
<feature type="compositionally biased region" description="Polar residues" evidence="1">
    <location>
        <begin position="10"/>
        <end position="23"/>
    </location>
</feature>
<gene>
    <name evidence="2" type="ORF">BpHYR1_049403</name>
</gene>
<dbReference type="AlphaFoldDB" id="A0A3M7PGZ4"/>
<evidence type="ECO:0000256" key="1">
    <source>
        <dbReference type="SAM" id="MobiDB-lite"/>
    </source>
</evidence>
<dbReference type="OrthoDB" id="10203174at2759"/>
<feature type="region of interest" description="Disordered" evidence="1">
    <location>
        <begin position="1"/>
        <end position="35"/>
    </location>
</feature>